<keyword evidence="7" id="KW-0479">Metal-binding</keyword>
<evidence type="ECO:0000256" key="12">
    <source>
        <dbReference type="SAM" id="Coils"/>
    </source>
</evidence>
<evidence type="ECO:0000256" key="1">
    <source>
        <dbReference type="ARBA" id="ARBA00000900"/>
    </source>
</evidence>
<feature type="repeat" description="TPR" evidence="11">
    <location>
        <begin position="212"/>
        <end position="245"/>
    </location>
</feature>
<comment type="caution">
    <text evidence="15">The sequence shown here is derived from an EMBL/GenBank/DDBJ whole genome shotgun (WGS) entry which is preliminary data.</text>
</comment>
<dbReference type="SUPFAM" id="SSF48452">
    <property type="entry name" value="TPR-like"/>
    <property type="match status" value="1"/>
</dbReference>
<dbReference type="PANTHER" id="PTHR17550:SF8">
    <property type="entry name" value="RING-TYPE E3 UBIQUITIN TRANSFERASE"/>
    <property type="match status" value="1"/>
</dbReference>
<dbReference type="SUPFAM" id="SSF57850">
    <property type="entry name" value="RING/U-box"/>
    <property type="match status" value="1"/>
</dbReference>
<keyword evidence="16" id="KW-1185">Reference proteome</keyword>
<evidence type="ECO:0000313" key="16">
    <source>
        <dbReference type="Proteomes" id="UP000823561"/>
    </source>
</evidence>
<dbReference type="CDD" id="cd16481">
    <property type="entry name" value="RING-H2_TTC3"/>
    <property type="match status" value="1"/>
</dbReference>
<evidence type="ECO:0000256" key="13">
    <source>
        <dbReference type="SAM" id="MobiDB-lite"/>
    </source>
</evidence>
<keyword evidence="12" id="KW-0175">Coiled coil</keyword>
<name>A0AAV6HFT0_9TELE</name>
<dbReference type="PROSITE" id="PS50089">
    <property type="entry name" value="ZF_RING_2"/>
    <property type="match status" value="1"/>
</dbReference>
<dbReference type="Pfam" id="PF19179">
    <property type="entry name" value="TTC3_DZIP3_dom"/>
    <property type="match status" value="1"/>
</dbReference>
<dbReference type="InterPro" id="IPR001841">
    <property type="entry name" value="Znf_RING"/>
</dbReference>
<dbReference type="InterPro" id="IPR013083">
    <property type="entry name" value="Znf_RING/FYVE/PHD"/>
</dbReference>
<sequence length="1857" mass="211768">MESNCDETDGCLDDVGSDSEEVEDEEEVMNGIYPYDAVLSAWNLLPSDLKKRVSHTLKISTFWWHILLRQEEEHSTTIWGIMAGFLDSNVNSDLSLQRLERIEILESILSAMERGWLSDKLTKQLIPMSACFQISDSDLTEEALAWLAKTGEPNIVRKVKKLGPRYIRYEVLRFVFGKFSPLTTAAVAGQSVLLKLKEEISIEPESWSKEKSEDLKNKGNDQYRKNNFRLALRWYSKAIKHHPGNHVLYGNRAICFIRIGKYLKAMGDGKRAMVLKPDWAKGHYRFCEALFLLEQRKKALEANELAHTLCQSDEEGMKELERQRAKFLLDMEDRKDEEKPERPKRTGMMKTSNKRSHSATYTEQHCDAEPRCEPEQMNDELTKEKEEGQDLMSSEGYPDESDSGIHSKGCEETKETKSLFSEMKERKSHGAESYNREKMKSRSSAEETADLKEELACAVQDAHMALTEKHWFNAKQAFFHALDILDSNFPQELSVSELDKLLLMYGYGTALLEIGQPQELAEARKQFLQMRSSCDGKFQYLVSYGMGKVFLKENRFSEALNQFSEALLEVERKINSEELTWPTTNVPVKEALVKNIRDFLEESIEICRFPPLPDAVCRHKIGQDHLKKEIYFTDPGFKGFHRIVCSQSCVVEFHTSCWKKFKTATFSDKTDKDFLQSTCFTPDCTGTISQVVIVGSTGVTKCEFESAIPKQTLQRPKIKQRSTRPKAVKIKEDQKLKHSRQMASVSVQDDLIIEQKVSIGECVPKGIDGPVQAWLDEDHVLRQIGEMRDSFGDGTLGVSAFMTFLKPWAERDLAKGLECPGLNEEEPAVLKDVVGMLLQRKSRVWARIFIHVLSACADLKPKLLEWAQHLNNQGLKTAKTFIERYAEPLEELDLGLLLIFPPLQDALIERFGTMPDLFISAELTITEYLRQASPHEMRLFIWTLEQHRDEYPSCHTALDEYFATDCSYLVIKKTEHESPANLHHKKSKSKRKKHKEPNSKSFLVLSGMGTGSIREEKEDDYLYEEDSFMLLDSLDSFTIPDYLQDQVAEFEEECVGAGDSIHIRRNLYKIPDPTREHLYDYFAQVLEEHGPLKTDHPLLVGEVENFPSDALKKIDESGGLKPFLLESSRFVMKDDVIALLKHAGVLQNVSLEQMDISCCCHFQDVGTILNPLAEEFYPTICRTRNATSGDLCNRAFGDSSCVPYTRPVHECRHVPHLQKSCSRTSKSSHTPFGSTNETPLPRRHFEGCGTAIPFSSIRQTGACLSSDAVQDWKMELVASYNERVDGSNTSFHHGVATSNEQAFSSMGDDVAVNTEAYHLFENLKGDMTNKEKNNMECKKEIPQLKKDLESDIQRRNTDLAQHRDVYEEICQQIEKINKELCLLQQKFDEEMEMYQPEKKENQETLNILKAQISSSSTTNESVAKDIMEQNKTYETKLIYFTTISNQLAAEKADLKREIDRYKQLSARQTKRSQLAGILMIESRQAQGLRELKKCAVRGRTIINRITELFSRYPSSGLEGLIDSWKACVHDAEQKISQTQARYRQQMELFKNGTMLCRLPQISVPACPPTPSEPILDPESSTYHLGLRQIYSHQSAQMPASFSNQNFLQWADMPAHGTKAQNILEKMADHLITMFPHFERETIITLINEVMSAHGGHPLSLSYEDTIRTVTQHILKSSEDEQGQMNSIRCQASGLEAQSEMGHIASRPYSPLRPTGKPPPSHVQNNLSISRPSNCRTEQMHSTDSHSGLFDAQSDRSQMESRPYSPGKPTGAPSPVWKREAAQRQNSRRMLNMEDPCIICHEDVLPENLCVLECRHGFHHECINSWLNTQSTCPTCRKHVLHSADFPVLPVRLDKSNM</sequence>
<dbReference type="Proteomes" id="UP000823561">
    <property type="component" value="Chromosome 2"/>
</dbReference>
<evidence type="ECO:0000256" key="7">
    <source>
        <dbReference type="ARBA" id="ARBA00022723"/>
    </source>
</evidence>
<feature type="coiled-coil region" evidence="12">
    <location>
        <begin position="1320"/>
        <end position="1379"/>
    </location>
</feature>
<keyword evidence="8 10" id="KW-0863">Zinc-finger</keyword>
<protein>
    <recommendedName>
        <fullName evidence="4">RING-type E3 ubiquitin transferase</fullName>
        <ecNumber evidence="4">2.3.2.27</ecNumber>
    </recommendedName>
</protein>
<dbReference type="InterPro" id="IPR011990">
    <property type="entry name" value="TPR-like_helical_dom_sf"/>
</dbReference>
<dbReference type="Gene3D" id="3.30.40.10">
    <property type="entry name" value="Zinc/RING finger domain, C3HC4 (zinc finger)"/>
    <property type="match status" value="1"/>
</dbReference>
<feature type="compositionally biased region" description="Basic and acidic residues" evidence="13">
    <location>
        <begin position="331"/>
        <end position="344"/>
    </location>
</feature>
<comment type="subcellular location">
    <subcellularLocation>
        <location evidence="2">Cytoplasm</location>
    </subcellularLocation>
</comment>
<dbReference type="Pfam" id="PF24525">
    <property type="entry name" value="TTC3"/>
    <property type="match status" value="1"/>
</dbReference>
<dbReference type="GO" id="GO:0005737">
    <property type="term" value="C:cytoplasm"/>
    <property type="evidence" value="ECO:0007669"/>
    <property type="project" value="UniProtKB-SubCell"/>
</dbReference>
<feature type="compositionally biased region" description="Basic and acidic residues" evidence="13">
    <location>
        <begin position="364"/>
        <end position="388"/>
    </location>
</feature>
<feature type="coiled-coil region" evidence="12">
    <location>
        <begin position="1444"/>
        <end position="1471"/>
    </location>
</feature>
<dbReference type="PANTHER" id="PTHR17550">
    <property type="entry name" value="E3 UBIQUITIN-PROTEIN LIGASE TTC3"/>
    <property type="match status" value="1"/>
</dbReference>
<keyword evidence="6" id="KW-0808">Transferase</keyword>
<feature type="compositionally biased region" description="Basic and acidic residues" evidence="13">
    <location>
        <begin position="403"/>
        <end position="447"/>
    </location>
</feature>
<organism evidence="15 16">
    <name type="scientific">Alosa alosa</name>
    <name type="common">allis shad</name>
    <dbReference type="NCBI Taxonomy" id="278164"/>
    <lineage>
        <taxon>Eukaryota</taxon>
        <taxon>Metazoa</taxon>
        <taxon>Chordata</taxon>
        <taxon>Craniata</taxon>
        <taxon>Vertebrata</taxon>
        <taxon>Euteleostomi</taxon>
        <taxon>Actinopterygii</taxon>
        <taxon>Neopterygii</taxon>
        <taxon>Teleostei</taxon>
        <taxon>Clupei</taxon>
        <taxon>Clupeiformes</taxon>
        <taxon>Clupeoidei</taxon>
        <taxon>Clupeidae</taxon>
        <taxon>Alosa</taxon>
    </lineage>
</organism>
<evidence type="ECO:0000256" key="8">
    <source>
        <dbReference type="ARBA" id="ARBA00022771"/>
    </source>
</evidence>
<evidence type="ECO:0000256" key="6">
    <source>
        <dbReference type="ARBA" id="ARBA00022679"/>
    </source>
</evidence>
<dbReference type="InterPro" id="IPR056872">
    <property type="entry name" value="TTC3/DZIP3-like_helical"/>
</dbReference>
<dbReference type="GO" id="GO:0061630">
    <property type="term" value="F:ubiquitin protein ligase activity"/>
    <property type="evidence" value="ECO:0007669"/>
    <property type="project" value="UniProtKB-EC"/>
</dbReference>
<dbReference type="SMART" id="SM00184">
    <property type="entry name" value="RING"/>
    <property type="match status" value="1"/>
</dbReference>
<evidence type="ECO:0000313" key="15">
    <source>
        <dbReference type="EMBL" id="KAG5284411.1"/>
    </source>
</evidence>
<proteinExistence type="predicted"/>
<dbReference type="PROSITE" id="PS50005">
    <property type="entry name" value="TPR"/>
    <property type="match status" value="1"/>
</dbReference>
<evidence type="ECO:0000256" key="5">
    <source>
        <dbReference type="ARBA" id="ARBA00022490"/>
    </source>
</evidence>
<keyword evidence="5" id="KW-0963">Cytoplasm</keyword>
<evidence type="ECO:0000256" key="9">
    <source>
        <dbReference type="ARBA" id="ARBA00022833"/>
    </source>
</evidence>
<feature type="region of interest" description="Disordered" evidence="13">
    <location>
        <begin position="331"/>
        <end position="447"/>
    </location>
</feature>
<dbReference type="EC" id="2.3.2.27" evidence="4"/>
<reference evidence="15" key="1">
    <citation type="submission" date="2020-10" db="EMBL/GenBank/DDBJ databases">
        <title>Chromosome-scale genome assembly of the Allis shad, Alosa alosa.</title>
        <authorList>
            <person name="Margot Z."/>
            <person name="Christophe K."/>
            <person name="Cabau C."/>
            <person name="Louis A."/>
            <person name="Berthelot C."/>
            <person name="Parey E."/>
            <person name="Roest Crollius H."/>
            <person name="Montfort J."/>
            <person name="Robinson-Rechavi M."/>
            <person name="Bucao C."/>
            <person name="Bouchez O."/>
            <person name="Gislard M."/>
            <person name="Lluch J."/>
            <person name="Milhes M."/>
            <person name="Lampietro C."/>
            <person name="Lopez Roques C."/>
            <person name="Donnadieu C."/>
            <person name="Braasch I."/>
            <person name="Desvignes T."/>
            <person name="Postlethwait J."/>
            <person name="Bobe J."/>
            <person name="Guiguen Y."/>
        </authorList>
    </citation>
    <scope>NUCLEOTIDE SEQUENCE</scope>
    <source>
        <strain evidence="15">M-15738</strain>
        <tissue evidence="15">Blood</tissue>
    </source>
</reference>
<dbReference type="InterPro" id="IPR056871">
    <property type="entry name" value="WH_TTC3"/>
</dbReference>
<dbReference type="SMART" id="SM00028">
    <property type="entry name" value="TPR"/>
    <property type="match status" value="4"/>
</dbReference>
<evidence type="ECO:0000256" key="10">
    <source>
        <dbReference type="PROSITE-ProRule" id="PRU00175"/>
    </source>
</evidence>
<dbReference type="Gene3D" id="1.25.40.10">
    <property type="entry name" value="Tetratricopeptide repeat domain"/>
    <property type="match status" value="1"/>
</dbReference>
<dbReference type="InterPro" id="IPR019734">
    <property type="entry name" value="TPR_rpt"/>
</dbReference>
<evidence type="ECO:0000259" key="14">
    <source>
        <dbReference type="PROSITE" id="PS50089"/>
    </source>
</evidence>
<evidence type="ECO:0000256" key="11">
    <source>
        <dbReference type="PROSITE-ProRule" id="PRU00339"/>
    </source>
</evidence>
<evidence type="ECO:0000256" key="2">
    <source>
        <dbReference type="ARBA" id="ARBA00004496"/>
    </source>
</evidence>
<evidence type="ECO:0000256" key="3">
    <source>
        <dbReference type="ARBA" id="ARBA00004906"/>
    </source>
</evidence>
<feature type="domain" description="RING-type" evidence="14">
    <location>
        <begin position="1796"/>
        <end position="1836"/>
    </location>
</feature>
<dbReference type="GO" id="GO:0008270">
    <property type="term" value="F:zinc ion binding"/>
    <property type="evidence" value="ECO:0007669"/>
    <property type="project" value="UniProtKB-KW"/>
</dbReference>
<feature type="compositionally biased region" description="Polar residues" evidence="13">
    <location>
        <begin position="1721"/>
        <end position="1736"/>
    </location>
</feature>
<accession>A0AAV6HFT0</accession>
<evidence type="ECO:0000256" key="4">
    <source>
        <dbReference type="ARBA" id="ARBA00012483"/>
    </source>
</evidence>
<keyword evidence="11" id="KW-0802">TPR repeat</keyword>
<dbReference type="InterPro" id="IPR056870">
    <property type="entry name" value="TTC3/DZIP3/RBM44-like_helical"/>
</dbReference>
<dbReference type="Pfam" id="PF24812">
    <property type="entry name" value="WHD_TTC3"/>
    <property type="match status" value="1"/>
</dbReference>
<gene>
    <name evidence="15" type="ORF">AALO_G00026440</name>
</gene>
<comment type="pathway">
    <text evidence="3">Protein modification; protein ubiquitination.</text>
</comment>
<keyword evidence="9" id="KW-0862">Zinc</keyword>
<dbReference type="Pfam" id="PF24905">
    <property type="entry name" value="TTC3_9th"/>
    <property type="match status" value="1"/>
</dbReference>
<dbReference type="EMBL" id="JADWDJ010000002">
    <property type="protein sequence ID" value="KAG5284411.1"/>
    <property type="molecule type" value="Genomic_DNA"/>
</dbReference>
<feature type="region of interest" description="Disordered" evidence="13">
    <location>
        <begin position="1705"/>
        <end position="1777"/>
    </location>
</feature>
<dbReference type="InterPro" id="IPR043866">
    <property type="entry name" value="TTC3/DZIP3_dom"/>
</dbReference>
<feature type="region of interest" description="Disordered" evidence="13">
    <location>
        <begin position="1"/>
        <end position="23"/>
    </location>
</feature>
<dbReference type="Pfam" id="PF13639">
    <property type="entry name" value="zf-RING_2"/>
    <property type="match status" value="1"/>
</dbReference>
<comment type="catalytic activity">
    <reaction evidence="1">
        <text>S-ubiquitinyl-[E2 ubiquitin-conjugating enzyme]-L-cysteine + [acceptor protein]-L-lysine = [E2 ubiquitin-conjugating enzyme]-L-cysteine + N(6)-ubiquitinyl-[acceptor protein]-L-lysine.</text>
        <dbReference type="EC" id="2.3.2.27"/>
    </reaction>
</comment>